<gene>
    <name evidence="3" type="ORF">EDC64_10993</name>
</gene>
<comment type="caution">
    <text evidence="3">The sequence shown here is derived from an EMBL/GenBank/DDBJ whole genome shotgun (WGS) entry which is preliminary data.</text>
</comment>
<proteinExistence type="predicted"/>
<dbReference type="EMBL" id="SMAI01000009">
    <property type="protein sequence ID" value="TCT03543.1"/>
    <property type="molecule type" value="Genomic_DNA"/>
</dbReference>
<keyword evidence="1" id="KW-1133">Transmembrane helix</keyword>
<evidence type="ECO:0000256" key="1">
    <source>
        <dbReference type="SAM" id="Phobius"/>
    </source>
</evidence>
<feature type="domain" description="DUF1254" evidence="2">
    <location>
        <begin position="110"/>
        <end position="212"/>
    </location>
</feature>
<evidence type="ECO:0000259" key="2">
    <source>
        <dbReference type="Pfam" id="PF06863"/>
    </source>
</evidence>
<accession>A0A4R3LSK6</accession>
<dbReference type="OrthoDB" id="1346484at2"/>
<organism evidence="3 4">
    <name type="scientific">Aquabacter spiritensis</name>
    <dbReference type="NCBI Taxonomy" id="933073"/>
    <lineage>
        <taxon>Bacteria</taxon>
        <taxon>Pseudomonadati</taxon>
        <taxon>Pseudomonadota</taxon>
        <taxon>Alphaproteobacteria</taxon>
        <taxon>Hyphomicrobiales</taxon>
        <taxon>Xanthobacteraceae</taxon>
        <taxon>Aquabacter</taxon>
    </lineage>
</organism>
<evidence type="ECO:0000313" key="3">
    <source>
        <dbReference type="EMBL" id="TCT03543.1"/>
    </source>
</evidence>
<keyword evidence="1" id="KW-0812">Transmembrane</keyword>
<dbReference type="AlphaFoldDB" id="A0A4R3LSK6"/>
<keyword evidence="1" id="KW-0472">Membrane</keyword>
<protein>
    <submittedName>
        <fullName evidence="3">Putative membrane protein</fullName>
    </submittedName>
</protein>
<dbReference type="Pfam" id="PF06863">
    <property type="entry name" value="DUF1254"/>
    <property type="match status" value="1"/>
</dbReference>
<evidence type="ECO:0000313" key="4">
    <source>
        <dbReference type="Proteomes" id="UP000294664"/>
    </source>
</evidence>
<dbReference type="Proteomes" id="UP000294664">
    <property type="component" value="Unassembled WGS sequence"/>
</dbReference>
<dbReference type="RefSeq" id="WP_132032598.1">
    <property type="nucleotide sequence ID" value="NZ_SMAI01000009.1"/>
</dbReference>
<keyword evidence="4" id="KW-1185">Reference proteome</keyword>
<dbReference type="InterPro" id="IPR010679">
    <property type="entry name" value="DUF1254"/>
</dbReference>
<feature type="transmembrane region" description="Helical" evidence="1">
    <location>
        <begin position="47"/>
        <end position="72"/>
    </location>
</feature>
<name>A0A4R3LSK6_9HYPH</name>
<sequence>MSAAIPPWLDRLFVGRRRALPRTARPPVLIRLRRALGRLPAAAPAAVLLPLATILVLAGITHLVSVLAMPTLAERSAYQRLSDIARPNTLTFLPDASPSGMVLPMTDPAFVSAVCLYDLGDHPLRVRVPATADYTSVSFYTSRGVAFYALSDQAAGRVIELDLLSPAQRAALPEDEEITAADRLVVESPSLRGVVLVRAYARYNDTRPAIRRQLEAASCMPS</sequence>
<reference evidence="3 4" key="1">
    <citation type="submission" date="2019-03" db="EMBL/GenBank/DDBJ databases">
        <title>Genomic Encyclopedia of Type Strains, Phase IV (KMG-IV): sequencing the most valuable type-strain genomes for metagenomic binning, comparative biology and taxonomic classification.</title>
        <authorList>
            <person name="Goeker M."/>
        </authorList>
    </citation>
    <scope>NUCLEOTIDE SEQUENCE [LARGE SCALE GENOMIC DNA]</scope>
    <source>
        <strain evidence="3 4">DSM 9035</strain>
    </source>
</reference>